<evidence type="ECO:0008006" key="3">
    <source>
        <dbReference type="Google" id="ProtNLM"/>
    </source>
</evidence>
<reference evidence="1 2" key="1">
    <citation type="submission" date="2016-02" db="EMBL/GenBank/DDBJ databases">
        <title>Complete genome sequence of Geobacillus subterraneus KCTC 3922T.</title>
        <authorList>
            <person name="Lee D.-W."/>
            <person name="Lee Y.-J."/>
            <person name="Lee S.-J."/>
            <person name="Park G.-S."/>
            <person name="Lee S.-J."/>
            <person name="Shin J.-H."/>
        </authorList>
    </citation>
    <scope>NUCLEOTIDE SEQUENCE [LARGE SCALE GENOMIC DNA]</scope>
    <source>
        <strain evidence="1 2">KCTC 3922</strain>
    </source>
</reference>
<organism evidence="1 2">
    <name type="scientific">Geobacillus subterraneus</name>
    <dbReference type="NCBI Taxonomy" id="129338"/>
    <lineage>
        <taxon>Bacteria</taxon>
        <taxon>Bacillati</taxon>
        <taxon>Bacillota</taxon>
        <taxon>Bacilli</taxon>
        <taxon>Bacillales</taxon>
        <taxon>Anoxybacillaceae</taxon>
        <taxon>Geobacillus</taxon>
    </lineage>
</organism>
<proteinExistence type="predicted"/>
<keyword evidence="2" id="KW-1185">Reference proteome</keyword>
<accession>A0ABN4NGD9</accession>
<sequence length="92" mass="10056">MVTEKWHDTAPGVAAWTTTATSGRQDDDTYVVTLAETAFYPKGGGQPSDTGMIAGLPVRNGRQRWRPPLMPTVTDRSAHIRAFLIAKDESLL</sequence>
<dbReference type="EMBL" id="CP014342">
    <property type="protein sequence ID" value="AMX83718.1"/>
    <property type="molecule type" value="Genomic_DNA"/>
</dbReference>
<name>A0ABN4NGD9_9BACL</name>
<dbReference type="GeneID" id="32408757"/>
<protein>
    <recommendedName>
        <fullName evidence="3">Alanyl-tRNA synthetase class IIc N-terminal domain-containing protein</fullName>
    </recommendedName>
</protein>
<evidence type="ECO:0000313" key="2">
    <source>
        <dbReference type="Proteomes" id="UP000076226"/>
    </source>
</evidence>
<dbReference type="Gene3D" id="2.40.30.130">
    <property type="match status" value="1"/>
</dbReference>
<dbReference type="SUPFAM" id="SSF50447">
    <property type="entry name" value="Translation proteins"/>
    <property type="match status" value="1"/>
</dbReference>
<gene>
    <name evidence="1" type="ORF">GS3922_08630</name>
</gene>
<dbReference type="InterPro" id="IPR009000">
    <property type="entry name" value="Transl_B-barrel_sf"/>
</dbReference>
<dbReference type="Proteomes" id="UP000076226">
    <property type="component" value="Chromosome"/>
</dbReference>
<evidence type="ECO:0000313" key="1">
    <source>
        <dbReference type="EMBL" id="AMX83718.1"/>
    </source>
</evidence>